<evidence type="ECO:0000313" key="2">
    <source>
        <dbReference type="Proteomes" id="UP000821865"/>
    </source>
</evidence>
<organism evidence="1 2">
    <name type="scientific">Dermacentor silvarum</name>
    <name type="common">Tick</name>
    <dbReference type="NCBI Taxonomy" id="543639"/>
    <lineage>
        <taxon>Eukaryota</taxon>
        <taxon>Metazoa</taxon>
        <taxon>Ecdysozoa</taxon>
        <taxon>Arthropoda</taxon>
        <taxon>Chelicerata</taxon>
        <taxon>Arachnida</taxon>
        <taxon>Acari</taxon>
        <taxon>Parasitiformes</taxon>
        <taxon>Ixodida</taxon>
        <taxon>Ixodoidea</taxon>
        <taxon>Ixodidae</taxon>
        <taxon>Rhipicephalinae</taxon>
        <taxon>Dermacentor</taxon>
    </lineage>
</organism>
<dbReference type="EMBL" id="CM023476">
    <property type="protein sequence ID" value="KAH7941241.1"/>
    <property type="molecule type" value="Genomic_DNA"/>
</dbReference>
<keyword evidence="2" id="KW-1185">Reference proteome</keyword>
<evidence type="ECO:0000313" key="1">
    <source>
        <dbReference type="EMBL" id="KAH7941241.1"/>
    </source>
</evidence>
<gene>
    <name evidence="1" type="ORF">HPB49_011273</name>
</gene>
<comment type="caution">
    <text evidence="1">The sequence shown here is derived from an EMBL/GenBank/DDBJ whole genome shotgun (WGS) entry which is preliminary data.</text>
</comment>
<proteinExistence type="predicted"/>
<dbReference type="Proteomes" id="UP000821865">
    <property type="component" value="Chromosome 7"/>
</dbReference>
<name>A0ACB8CEY1_DERSI</name>
<reference evidence="1" key="1">
    <citation type="submission" date="2020-05" db="EMBL/GenBank/DDBJ databases">
        <title>Large-scale comparative analyses of tick genomes elucidate their genetic diversity and vector capacities.</title>
        <authorList>
            <person name="Jia N."/>
            <person name="Wang J."/>
            <person name="Shi W."/>
            <person name="Du L."/>
            <person name="Sun Y."/>
            <person name="Zhan W."/>
            <person name="Jiang J."/>
            <person name="Wang Q."/>
            <person name="Zhang B."/>
            <person name="Ji P."/>
            <person name="Sakyi L.B."/>
            <person name="Cui X."/>
            <person name="Yuan T."/>
            <person name="Jiang B."/>
            <person name="Yang W."/>
            <person name="Lam T.T.-Y."/>
            <person name="Chang Q."/>
            <person name="Ding S."/>
            <person name="Wang X."/>
            <person name="Zhu J."/>
            <person name="Ruan X."/>
            <person name="Zhao L."/>
            <person name="Wei J."/>
            <person name="Que T."/>
            <person name="Du C."/>
            <person name="Cheng J."/>
            <person name="Dai P."/>
            <person name="Han X."/>
            <person name="Huang E."/>
            <person name="Gao Y."/>
            <person name="Liu J."/>
            <person name="Shao H."/>
            <person name="Ye R."/>
            <person name="Li L."/>
            <person name="Wei W."/>
            <person name="Wang X."/>
            <person name="Wang C."/>
            <person name="Yang T."/>
            <person name="Huo Q."/>
            <person name="Li W."/>
            <person name="Guo W."/>
            <person name="Chen H."/>
            <person name="Zhou L."/>
            <person name="Ni X."/>
            <person name="Tian J."/>
            <person name="Zhou Y."/>
            <person name="Sheng Y."/>
            <person name="Liu T."/>
            <person name="Pan Y."/>
            <person name="Xia L."/>
            <person name="Li J."/>
            <person name="Zhao F."/>
            <person name="Cao W."/>
        </authorList>
    </citation>
    <scope>NUCLEOTIDE SEQUENCE</scope>
    <source>
        <strain evidence="1">Dsil-2018</strain>
    </source>
</reference>
<protein>
    <submittedName>
        <fullName evidence="1">Uncharacterized protein</fullName>
    </submittedName>
</protein>
<sequence>MASDAFRYIEGLHIAKAFPEDTVRSTIAYKPQPEDLFIVTYPKCGTSWMQQIVYNILMDGDVPDDKTDAVLRLPFLEVQGADAAVHALKPGAFKTHLPFWLHPYSPDAKYIYVARNPYDCCVSFYHHTRNFAIYHYEDGTFDDFPRQHRDDANVLFVTYEDIKQNTRAWILRVAEFMGDAYGAKLREDVALLDTIVEAVSFESMKHSLNSKYDADKAKKDTAEYSSNSAPPSQAKEWHPTLLKSFEAFKTFFAKPMKGNFARKGIVGDWKEHFSDDHITKMKHYIASKTAGSDVMSLWQDIPVE</sequence>
<accession>A0ACB8CEY1</accession>